<reference evidence="1 2" key="1">
    <citation type="submission" date="2018-01" db="EMBL/GenBank/DDBJ databases">
        <title>Whole genome sequencing of Histamine producing bacteria.</title>
        <authorList>
            <person name="Butler K."/>
        </authorList>
    </citation>
    <scope>NUCLEOTIDE SEQUENCE [LARGE SCALE GENOMIC DNA]</scope>
    <source>
        <strain evidence="1 2">ATCC 25521</strain>
    </source>
</reference>
<sequence>MIRDILLERLNTQFGEPERTTKKVMAWSITQNFGFVVEVDVPQNGAFANVWLPYPNGNSTALNIPHLVYPADKGRHSNTYQTAGLHRGEMALKLKISNAEDVELLLQYLTL</sequence>
<organism evidence="1 2">
    <name type="scientific">Photobacterium leiognathi</name>
    <dbReference type="NCBI Taxonomy" id="553611"/>
    <lineage>
        <taxon>Bacteria</taxon>
        <taxon>Pseudomonadati</taxon>
        <taxon>Pseudomonadota</taxon>
        <taxon>Gammaproteobacteria</taxon>
        <taxon>Vibrionales</taxon>
        <taxon>Vibrionaceae</taxon>
        <taxon>Photobacterium</taxon>
    </lineage>
</organism>
<protein>
    <submittedName>
        <fullName evidence="1">Uncharacterized protein</fullName>
    </submittedName>
</protein>
<keyword evidence="2" id="KW-1185">Reference proteome</keyword>
<evidence type="ECO:0000313" key="1">
    <source>
        <dbReference type="EMBL" id="PSV82200.1"/>
    </source>
</evidence>
<evidence type="ECO:0000313" key="2">
    <source>
        <dbReference type="Proteomes" id="UP000241566"/>
    </source>
</evidence>
<dbReference type="RefSeq" id="WP_045063459.1">
    <property type="nucleotide sequence ID" value="NZ_CP131601.1"/>
</dbReference>
<comment type="caution">
    <text evidence="1">The sequence shown here is derived from an EMBL/GenBank/DDBJ whole genome shotgun (WGS) entry which is preliminary data.</text>
</comment>
<gene>
    <name evidence="1" type="ORF">CTM94_10440</name>
</gene>
<proteinExistence type="predicted"/>
<name>A0ABX5GFW2_PHOLE</name>
<accession>A0ABX5GFW2</accession>
<dbReference type="Proteomes" id="UP000241566">
    <property type="component" value="Unassembled WGS sequence"/>
</dbReference>
<dbReference type="EMBL" id="PYOI01000013">
    <property type="protein sequence ID" value="PSV82200.1"/>
    <property type="molecule type" value="Genomic_DNA"/>
</dbReference>